<comment type="subcellular location">
    <subcellularLocation>
        <location evidence="1">Membrane</location>
    </subcellularLocation>
</comment>
<evidence type="ECO:0000256" key="1">
    <source>
        <dbReference type="ARBA" id="ARBA00004370"/>
    </source>
</evidence>
<dbReference type="GO" id="GO:0016020">
    <property type="term" value="C:membrane"/>
    <property type="evidence" value="ECO:0007669"/>
    <property type="project" value="UniProtKB-SubCell"/>
</dbReference>
<evidence type="ECO:0000313" key="9">
    <source>
        <dbReference type="EMBL" id="RZC64716.1"/>
    </source>
</evidence>
<evidence type="ECO:0000313" key="10">
    <source>
        <dbReference type="Proteomes" id="UP000316621"/>
    </source>
</evidence>
<gene>
    <name evidence="9" type="ORF">C5167_008399</name>
</gene>
<feature type="transmembrane region" description="Helical" evidence="8">
    <location>
        <begin position="35"/>
        <end position="60"/>
    </location>
</feature>
<accession>A0A4Y7JVV8</accession>
<protein>
    <submittedName>
        <fullName evidence="9">Uncharacterized protein</fullName>
    </submittedName>
</protein>
<keyword evidence="5 8" id="KW-1133">Transmembrane helix</keyword>
<dbReference type="GO" id="GO:0005345">
    <property type="term" value="F:purine nucleobase transmembrane transporter activity"/>
    <property type="evidence" value="ECO:0007669"/>
    <property type="project" value="UniProtKB-ARBA"/>
</dbReference>
<sequence length="223" mass="24645">MATSTLNTETLESLGTAQDGNSETQIGKPNKTKNWLMIIINCAFVIIGVVGGPLLVRLYYLHGVNRKWLTSFLQSAGFPILIFPLMFLFIQSKLSPRKDVRISSSFCIEPKLFLSSAIIGVLFVVVMTLGSVLLGINIDGDRPTGVSKSHYLLGFLLTLVAAALAGLILPLIELAFSKATRNLTYSSLMQFQFILSLFSTIVCVIGMLVNKDFQVHYHEYTYK</sequence>
<evidence type="ECO:0000256" key="4">
    <source>
        <dbReference type="ARBA" id="ARBA00022692"/>
    </source>
</evidence>
<feature type="transmembrane region" description="Helical" evidence="8">
    <location>
        <begin position="112"/>
        <end position="138"/>
    </location>
</feature>
<dbReference type="PANTHER" id="PTHR31376">
    <property type="entry name" value="OS09G0467300 PROTEIN-RELATED"/>
    <property type="match status" value="1"/>
</dbReference>
<keyword evidence="6 8" id="KW-0472">Membrane</keyword>
<evidence type="ECO:0000256" key="2">
    <source>
        <dbReference type="ARBA" id="ARBA00006213"/>
    </source>
</evidence>
<dbReference type="OMA" id="PHSICAR"/>
<dbReference type="EMBL" id="CM010720">
    <property type="protein sequence ID" value="RZC64716.1"/>
    <property type="molecule type" value="Genomic_DNA"/>
</dbReference>
<evidence type="ECO:0000256" key="8">
    <source>
        <dbReference type="SAM" id="Phobius"/>
    </source>
</evidence>
<evidence type="ECO:0000256" key="3">
    <source>
        <dbReference type="ARBA" id="ARBA00022448"/>
    </source>
</evidence>
<feature type="transmembrane region" description="Helical" evidence="8">
    <location>
        <begin position="72"/>
        <end position="91"/>
    </location>
</feature>
<dbReference type="PANTHER" id="PTHR31376:SF105">
    <property type="entry name" value="PURINE PERMEASE-RELATED"/>
    <property type="match status" value="1"/>
</dbReference>
<evidence type="ECO:0000256" key="5">
    <source>
        <dbReference type="ARBA" id="ARBA00022989"/>
    </source>
</evidence>
<dbReference type="Proteomes" id="UP000316621">
    <property type="component" value="Chromosome 6"/>
</dbReference>
<keyword evidence="10" id="KW-1185">Reference proteome</keyword>
<dbReference type="GO" id="GO:0015211">
    <property type="term" value="F:purine nucleoside transmembrane transporter activity"/>
    <property type="evidence" value="ECO:0007669"/>
    <property type="project" value="InterPro"/>
</dbReference>
<reference evidence="9 10" key="1">
    <citation type="journal article" date="2018" name="Science">
        <title>The opium poppy genome and morphinan production.</title>
        <authorList>
            <person name="Guo L."/>
            <person name="Winzer T."/>
            <person name="Yang X."/>
            <person name="Li Y."/>
            <person name="Ning Z."/>
            <person name="He Z."/>
            <person name="Teodor R."/>
            <person name="Lu Y."/>
            <person name="Bowser T.A."/>
            <person name="Graham I.A."/>
            <person name="Ye K."/>
        </authorList>
    </citation>
    <scope>NUCLEOTIDE SEQUENCE [LARGE SCALE GENOMIC DNA]</scope>
    <source>
        <strain evidence="10">cv. HN1</strain>
        <tissue evidence="9">Leaves</tissue>
    </source>
</reference>
<keyword evidence="4 8" id="KW-0812">Transmembrane</keyword>
<feature type="compositionally biased region" description="Low complexity" evidence="7">
    <location>
        <begin position="1"/>
        <end position="16"/>
    </location>
</feature>
<organism evidence="9 10">
    <name type="scientific">Papaver somniferum</name>
    <name type="common">Opium poppy</name>
    <dbReference type="NCBI Taxonomy" id="3469"/>
    <lineage>
        <taxon>Eukaryota</taxon>
        <taxon>Viridiplantae</taxon>
        <taxon>Streptophyta</taxon>
        <taxon>Embryophyta</taxon>
        <taxon>Tracheophyta</taxon>
        <taxon>Spermatophyta</taxon>
        <taxon>Magnoliopsida</taxon>
        <taxon>Ranunculales</taxon>
        <taxon>Papaveraceae</taxon>
        <taxon>Papaveroideae</taxon>
        <taxon>Papaver</taxon>
    </lineage>
</organism>
<keyword evidence="3" id="KW-0813">Transport</keyword>
<evidence type="ECO:0000256" key="7">
    <source>
        <dbReference type="SAM" id="MobiDB-lite"/>
    </source>
</evidence>
<proteinExistence type="inferred from homology"/>
<dbReference type="Gramene" id="RZC64716">
    <property type="protein sequence ID" value="RZC64716"/>
    <property type="gene ID" value="C5167_008399"/>
</dbReference>
<comment type="similarity">
    <text evidence="2">Belongs to the purine permeases (TC 2.A.7.14) family.</text>
</comment>
<dbReference type="InterPro" id="IPR030182">
    <property type="entry name" value="PUP_plant"/>
</dbReference>
<evidence type="ECO:0000256" key="6">
    <source>
        <dbReference type="ARBA" id="ARBA00023136"/>
    </source>
</evidence>
<feature type="transmembrane region" description="Helical" evidence="8">
    <location>
        <begin position="150"/>
        <end position="176"/>
    </location>
</feature>
<feature type="region of interest" description="Disordered" evidence="7">
    <location>
        <begin position="1"/>
        <end position="26"/>
    </location>
</feature>
<dbReference type="AlphaFoldDB" id="A0A4Y7JVV8"/>
<feature type="transmembrane region" description="Helical" evidence="8">
    <location>
        <begin position="188"/>
        <end position="209"/>
    </location>
</feature>
<name>A0A4Y7JVV8_PAPSO</name>
<dbReference type="InterPro" id="IPR036259">
    <property type="entry name" value="MFS_trans_sf"/>
</dbReference>
<dbReference type="Pfam" id="PF16913">
    <property type="entry name" value="PUNUT"/>
    <property type="match status" value="1"/>
</dbReference>
<dbReference type="SUPFAM" id="SSF103473">
    <property type="entry name" value="MFS general substrate transporter"/>
    <property type="match status" value="1"/>
</dbReference>